<dbReference type="EMBL" id="VOBR01000021">
    <property type="protein sequence ID" value="TWP48383.1"/>
    <property type="molecule type" value="Genomic_DNA"/>
</dbReference>
<keyword evidence="2" id="KW-1185">Reference proteome</keyword>
<proteinExistence type="predicted"/>
<dbReference type="Proteomes" id="UP000316639">
    <property type="component" value="Unassembled WGS sequence"/>
</dbReference>
<name>A0A563EMT7_9PSEU</name>
<dbReference type="AlphaFoldDB" id="A0A563EMT7"/>
<reference evidence="1 2" key="1">
    <citation type="submission" date="2019-07" db="EMBL/GenBank/DDBJ databases">
        <title>Lentzea xizangensis sp. nov., isolated from Qinghai-Tibetan Plateau Soils.</title>
        <authorList>
            <person name="Huang J."/>
        </authorList>
    </citation>
    <scope>NUCLEOTIDE SEQUENCE [LARGE SCALE GENOMIC DNA]</scope>
    <source>
        <strain evidence="1 2">FXJ1.1311</strain>
    </source>
</reference>
<organism evidence="1 2">
    <name type="scientific">Lentzea tibetensis</name>
    <dbReference type="NCBI Taxonomy" id="2591470"/>
    <lineage>
        <taxon>Bacteria</taxon>
        <taxon>Bacillati</taxon>
        <taxon>Actinomycetota</taxon>
        <taxon>Actinomycetes</taxon>
        <taxon>Pseudonocardiales</taxon>
        <taxon>Pseudonocardiaceae</taxon>
        <taxon>Lentzea</taxon>
    </lineage>
</organism>
<accession>A0A563EMT7</accession>
<dbReference type="OrthoDB" id="3873684at2"/>
<protein>
    <submittedName>
        <fullName evidence="1">Acyl carrier protein</fullName>
    </submittedName>
</protein>
<sequence length="63" mass="6961">MLAVLAEVRGTSEVIEEIESMELLWLLNSMEQRYGVTLDIDEQSLTRMRTVDGAVGVLCSCVG</sequence>
<gene>
    <name evidence="1" type="ORF">FKR81_29075</name>
</gene>
<comment type="caution">
    <text evidence="1">The sequence shown here is derived from an EMBL/GenBank/DDBJ whole genome shotgun (WGS) entry which is preliminary data.</text>
</comment>
<evidence type="ECO:0000313" key="1">
    <source>
        <dbReference type="EMBL" id="TWP48383.1"/>
    </source>
</evidence>
<evidence type="ECO:0000313" key="2">
    <source>
        <dbReference type="Proteomes" id="UP000316639"/>
    </source>
</evidence>